<organism evidence="2 3">
    <name type="scientific">Leifsonia kafniensis</name>
    <dbReference type="NCBI Taxonomy" id="475957"/>
    <lineage>
        <taxon>Bacteria</taxon>
        <taxon>Bacillati</taxon>
        <taxon>Actinomycetota</taxon>
        <taxon>Actinomycetes</taxon>
        <taxon>Micrococcales</taxon>
        <taxon>Microbacteriaceae</taxon>
        <taxon>Leifsonia</taxon>
    </lineage>
</organism>
<dbReference type="PANTHER" id="PTHR43798:SF33">
    <property type="entry name" value="HYDROLASE, PUTATIVE (AFU_ORTHOLOGUE AFUA_2G14860)-RELATED"/>
    <property type="match status" value="1"/>
</dbReference>
<name>A0ABP7KM70_9MICO</name>
<sequence length="196" mass="21293">MRGLDDLVLVLAEFLDALGINEVHLIGHSIGGWAAAEFASFYPERVRSLTLITPLGLRVEGDTPVDLFRRTAESRLELFVGDRVEELFPSGDAEAQEEQLVLDYLDLTGFGRLAWNPRYDWKLEHRLGRFTKPALVIGAADDRILPASHLAAYAGLLTGSRTAVIAGTQGRAADHGIVAQEPESLAAEITAFIGAN</sequence>
<feature type="domain" description="AB hydrolase-1" evidence="1">
    <location>
        <begin position="6"/>
        <end position="167"/>
    </location>
</feature>
<dbReference type="Pfam" id="PF00561">
    <property type="entry name" value="Abhydrolase_1"/>
    <property type="match status" value="1"/>
</dbReference>
<proteinExistence type="predicted"/>
<dbReference type="InterPro" id="IPR050266">
    <property type="entry name" value="AB_hydrolase_sf"/>
</dbReference>
<accession>A0ABP7KM70</accession>
<dbReference type="InterPro" id="IPR029058">
    <property type="entry name" value="AB_hydrolase_fold"/>
</dbReference>
<dbReference type="PANTHER" id="PTHR43798">
    <property type="entry name" value="MONOACYLGLYCEROL LIPASE"/>
    <property type="match status" value="1"/>
</dbReference>
<dbReference type="Gene3D" id="3.40.50.1820">
    <property type="entry name" value="alpha/beta hydrolase"/>
    <property type="match status" value="1"/>
</dbReference>
<evidence type="ECO:0000313" key="2">
    <source>
        <dbReference type="EMBL" id="GAA3882440.1"/>
    </source>
</evidence>
<reference evidence="3" key="1">
    <citation type="journal article" date="2019" name="Int. J. Syst. Evol. Microbiol.">
        <title>The Global Catalogue of Microorganisms (GCM) 10K type strain sequencing project: providing services to taxonomists for standard genome sequencing and annotation.</title>
        <authorList>
            <consortium name="The Broad Institute Genomics Platform"/>
            <consortium name="The Broad Institute Genome Sequencing Center for Infectious Disease"/>
            <person name="Wu L."/>
            <person name="Ma J."/>
        </authorList>
    </citation>
    <scope>NUCLEOTIDE SEQUENCE [LARGE SCALE GENOMIC DNA]</scope>
    <source>
        <strain evidence="3">JCM 17021</strain>
    </source>
</reference>
<dbReference type="Proteomes" id="UP001501803">
    <property type="component" value="Unassembled WGS sequence"/>
</dbReference>
<evidence type="ECO:0000259" key="1">
    <source>
        <dbReference type="Pfam" id="PF00561"/>
    </source>
</evidence>
<dbReference type="EMBL" id="BAABCN010000007">
    <property type="protein sequence ID" value="GAA3882440.1"/>
    <property type="molecule type" value="Genomic_DNA"/>
</dbReference>
<dbReference type="SUPFAM" id="SSF53474">
    <property type="entry name" value="alpha/beta-Hydrolases"/>
    <property type="match status" value="1"/>
</dbReference>
<evidence type="ECO:0000313" key="3">
    <source>
        <dbReference type="Proteomes" id="UP001501803"/>
    </source>
</evidence>
<keyword evidence="3" id="KW-1185">Reference proteome</keyword>
<protein>
    <recommendedName>
        <fullName evidence="1">AB hydrolase-1 domain-containing protein</fullName>
    </recommendedName>
</protein>
<comment type="caution">
    <text evidence="2">The sequence shown here is derived from an EMBL/GenBank/DDBJ whole genome shotgun (WGS) entry which is preliminary data.</text>
</comment>
<dbReference type="InterPro" id="IPR000073">
    <property type="entry name" value="AB_hydrolase_1"/>
</dbReference>
<dbReference type="PRINTS" id="PR00111">
    <property type="entry name" value="ABHYDROLASE"/>
</dbReference>
<gene>
    <name evidence="2" type="ORF">GCM10022381_25890</name>
</gene>